<evidence type="ECO:0000313" key="2">
    <source>
        <dbReference type="EMBL" id="EPT04366.1"/>
    </source>
</evidence>
<organism evidence="2 3">
    <name type="scientific">Fomitopsis schrenkii</name>
    <name type="common">Brown rot fungus</name>
    <dbReference type="NCBI Taxonomy" id="2126942"/>
    <lineage>
        <taxon>Eukaryota</taxon>
        <taxon>Fungi</taxon>
        <taxon>Dikarya</taxon>
        <taxon>Basidiomycota</taxon>
        <taxon>Agaricomycotina</taxon>
        <taxon>Agaricomycetes</taxon>
        <taxon>Polyporales</taxon>
        <taxon>Fomitopsis</taxon>
    </lineage>
</organism>
<evidence type="ECO:0000313" key="3">
    <source>
        <dbReference type="Proteomes" id="UP000015241"/>
    </source>
</evidence>
<dbReference type="Proteomes" id="UP000015241">
    <property type="component" value="Unassembled WGS sequence"/>
</dbReference>
<dbReference type="AlphaFoldDB" id="S8FT14"/>
<name>S8FT14_FOMSC</name>
<gene>
    <name evidence="2" type="ORF">FOMPIDRAFT_1046235</name>
</gene>
<dbReference type="HOGENOM" id="CLU_1023208_0_0_1"/>
<dbReference type="OrthoDB" id="2745223at2759"/>
<evidence type="ECO:0000256" key="1">
    <source>
        <dbReference type="SAM" id="MobiDB-lite"/>
    </source>
</evidence>
<sequence>MTTPIFFFIFAAHEDIYSVWWQWIRRCLPRWKCAPHPYDDTSSSSQGYQKASTLRGPLRIFDWLSHHRARPGGEDEDAEQCACDSAIALSKSRTSKRWDEAATGTRTPRMFTRHIMQISYAAPFTPSNDPRGLPPPPRHQRSRSHSPSEPPPVFRAAPSLSAIGPKRSRRAVSESRRHPSRRQFLDHPPAQSQPRAGDHADAERRSWKTLRLTPSDEGERSKDEATSKIEEVVTQFSVVSAGETFDSRSRSRAGGTVDGLDLTGTFGVIAPD</sequence>
<reference evidence="2 3" key="1">
    <citation type="journal article" date="2012" name="Science">
        <title>The Paleozoic origin of enzymatic lignin decomposition reconstructed from 31 fungal genomes.</title>
        <authorList>
            <person name="Floudas D."/>
            <person name="Binder M."/>
            <person name="Riley R."/>
            <person name="Barry K."/>
            <person name="Blanchette R.A."/>
            <person name="Henrissat B."/>
            <person name="Martinez A.T."/>
            <person name="Otillar R."/>
            <person name="Spatafora J.W."/>
            <person name="Yadav J.S."/>
            <person name="Aerts A."/>
            <person name="Benoit I."/>
            <person name="Boyd A."/>
            <person name="Carlson A."/>
            <person name="Copeland A."/>
            <person name="Coutinho P.M."/>
            <person name="de Vries R.P."/>
            <person name="Ferreira P."/>
            <person name="Findley K."/>
            <person name="Foster B."/>
            <person name="Gaskell J."/>
            <person name="Glotzer D."/>
            <person name="Gorecki P."/>
            <person name="Heitman J."/>
            <person name="Hesse C."/>
            <person name="Hori C."/>
            <person name="Igarashi K."/>
            <person name="Jurgens J.A."/>
            <person name="Kallen N."/>
            <person name="Kersten P."/>
            <person name="Kohler A."/>
            <person name="Kuees U."/>
            <person name="Kumar T.K.A."/>
            <person name="Kuo A."/>
            <person name="LaButti K."/>
            <person name="Larrondo L.F."/>
            <person name="Lindquist E."/>
            <person name="Ling A."/>
            <person name="Lombard V."/>
            <person name="Lucas S."/>
            <person name="Lundell T."/>
            <person name="Martin R."/>
            <person name="McLaughlin D.J."/>
            <person name="Morgenstern I."/>
            <person name="Morin E."/>
            <person name="Murat C."/>
            <person name="Nagy L.G."/>
            <person name="Nolan M."/>
            <person name="Ohm R.A."/>
            <person name="Patyshakuliyeva A."/>
            <person name="Rokas A."/>
            <person name="Ruiz-Duenas F.J."/>
            <person name="Sabat G."/>
            <person name="Salamov A."/>
            <person name="Samejima M."/>
            <person name="Schmutz J."/>
            <person name="Slot J.C."/>
            <person name="St John F."/>
            <person name="Stenlid J."/>
            <person name="Sun H."/>
            <person name="Sun S."/>
            <person name="Syed K."/>
            <person name="Tsang A."/>
            <person name="Wiebenga A."/>
            <person name="Young D."/>
            <person name="Pisabarro A."/>
            <person name="Eastwood D.C."/>
            <person name="Martin F."/>
            <person name="Cullen D."/>
            <person name="Grigoriev I.V."/>
            <person name="Hibbett D.S."/>
        </authorList>
    </citation>
    <scope>NUCLEOTIDE SEQUENCE</scope>
    <source>
        <strain evidence="3">FP-58527</strain>
    </source>
</reference>
<protein>
    <submittedName>
        <fullName evidence="2">Uncharacterized protein</fullName>
    </submittedName>
</protein>
<proteinExistence type="predicted"/>
<feature type="region of interest" description="Disordered" evidence="1">
    <location>
        <begin position="122"/>
        <end position="228"/>
    </location>
</feature>
<dbReference type="InParanoid" id="S8FT14"/>
<keyword evidence="3" id="KW-1185">Reference proteome</keyword>
<accession>S8FT14</accession>
<feature type="compositionally biased region" description="Basic and acidic residues" evidence="1">
    <location>
        <begin position="217"/>
        <end position="228"/>
    </location>
</feature>
<feature type="compositionally biased region" description="Basic and acidic residues" evidence="1">
    <location>
        <begin position="196"/>
        <end position="206"/>
    </location>
</feature>
<dbReference type="EMBL" id="KE504127">
    <property type="protein sequence ID" value="EPT04366.1"/>
    <property type="molecule type" value="Genomic_DNA"/>
</dbReference>